<dbReference type="AlphaFoldDB" id="A0A846XWT9"/>
<accession>A0A846XWT9</accession>
<gene>
    <name evidence="4" type="ORF">HGA08_06430</name>
</gene>
<dbReference type="Pfam" id="PF12089">
    <property type="entry name" value="DUF3566"/>
    <property type="match status" value="1"/>
</dbReference>
<protein>
    <submittedName>
        <fullName evidence="4">DUF3566 domain-containing protein</fullName>
    </submittedName>
</protein>
<feature type="compositionally biased region" description="Low complexity" evidence="1">
    <location>
        <begin position="64"/>
        <end position="74"/>
    </location>
</feature>
<feature type="transmembrane region" description="Helical" evidence="2">
    <location>
        <begin position="97"/>
        <end position="120"/>
    </location>
</feature>
<evidence type="ECO:0000256" key="1">
    <source>
        <dbReference type="SAM" id="MobiDB-lite"/>
    </source>
</evidence>
<dbReference type="EMBL" id="JAAXOP010000003">
    <property type="protein sequence ID" value="NKY49851.1"/>
    <property type="molecule type" value="Genomic_DNA"/>
</dbReference>
<keyword evidence="5" id="KW-1185">Reference proteome</keyword>
<name>A0A846XWT9_9NOCA</name>
<keyword evidence="2" id="KW-0812">Transmembrane</keyword>
<keyword evidence="2" id="KW-0472">Membrane</keyword>
<comment type="caution">
    <text evidence="4">The sequence shown here is derived from an EMBL/GenBank/DDBJ whole genome shotgun (WGS) entry which is preliminary data.</text>
</comment>
<keyword evidence="2" id="KW-1133">Transmembrane helix</keyword>
<sequence>MVKSVGIDGPTRSISRPELIKDLPDLSELRHPLPHSEAPAAQSVPRAQTAASAPAGPSAPSPSPSARSAVSQSVQGGEPLRATVQVRHIDPWSTLKVSLVISVAMFFVWMLAVGFLYIVLSGMGVWDRLNSTFTDMVADNNSSSSTGLIDAGSVFGYASVVGLINVVLFTALATIGVFIYNQCTDLVGGVQVTLADPD</sequence>
<dbReference type="InterPro" id="IPR021949">
    <property type="entry name" value="DUF3566_TM"/>
</dbReference>
<evidence type="ECO:0000259" key="3">
    <source>
        <dbReference type="Pfam" id="PF12089"/>
    </source>
</evidence>
<proteinExistence type="predicted"/>
<evidence type="ECO:0000313" key="4">
    <source>
        <dbReference type="EMBL" id="NKY49851.1"/>
    </source>
</evidence>
<dbReference type="Proteomes" id="UP000565711">
    <property type="component" value="Unassembled WGS sequence"/>
</dbReference>
<feature type="transmembrane region" description="Helical" evidence="2">
    <location>
        <begin position="154"/>
        <end position="180"/>
    </location>
</feature>
<feature type="domain" description="DUF3566" evidence="3">
    <location>
        <begin position="80"/>
        <end position="196"/>
    </location>
</feature>
<reference evidence="4 5" key="1">
    <citation type="submission" date="2020-04" db="EMBL/GenBank/DDBJ databases">
        <title>MicrobeNet Type strains.</title>
        <authorList>
            <person name="Nicholson A.C."/>
        </authorList>
    </citation>
    <scope>NUCLEOTIDE SEQUENCE [LARGE SCALE GENOMIC DNA]</scope>
    <source>
        <strain evidence="4 5">JCM 12354</strain>
    </source>
</reference>
<evidence type="ECO:0000313" key="5">
    <source>
        <dbReference type="Proteomes" id="UP000565711"/>
    </source>
</evidence>
<organism evidence="4 5">
    <name type="scientific">Nocardia vermiculata</name>
    <dbReference type="NCBI Taxonomy" id="257274"/>
    <lineage>
        <taxon>Bacteria</taxon>
        <taxon>Bacillati</taxon>
        <taxon>Actinomycetota</taxon>
        <taxon>Actinomycetes</taxon>
        <taxon>Mycobacteriales</taxon>
        <taxon>Nocardiaceae</taxon>
        <taxon>Nocardia</taxon>
    </lineage>
</organism>
<feature type="compositionally biased region" description="Low complexity" evidence="1">
    <location>
        <begin position="44"/>
        <end position="56"/>
    </location>
</feature>
<feature type="region of interest" description="Disordered" evidence="1">
    <location>
        <begin position="29"/>
        <end position="74"/>
    </location>
</feature>
<evidence type="ECO:0000256" key="2">
    <source>
        <dbReference type="SAM" id="Phobius"/>
    </source>
</evidence>